<feature type="coiled-coil region" evidence="1">
    <location>
        <begin position="231"/>
        <end position="279"/>
    </location>
</feature>
<organism evidence="4 5">
    <name type="scientific">Reticulomyxa filosa</name>
    <dbReference type="NCBI Taxonomy" id="46433"/>
    <lineage>
        <taxon>Eukaryota</taxon>
        <taxon>Sar</taxon>
        <taxon>Rhizaria</taxon>
        <taxon>Retaria</taxon>
        <taxon>Foraminifera</taxon>
        <taxon>Monothalamids</taxon>
        <taxon>Reticulomyxidae</taxon>
        <taxon>Reticulomyxa</taxon>
    </lineage>
</organism>
<keyword evidence="5" id="KW-1185">Reference proteome</keyword>
<protein>
    <submittedName>
        <fullName evidence="4">Viral A-type inclusion protein</fullName>
    </submittedName>
</protein>
<feature type="region of interest" description="Disordered" evidence="2">
    <location>
        <begin position="21"/>
        <end position="43"/>
    </location>
</feature>
<reference evidence="4 5" key="1">
    <citation type="journal article" date="2013" name="Curr. Biol.">
        <title>The Genome of the Foraminiferan Reticulomyxa filosa.</title>
        <authorList>
            <person name="Glockner G."/>
            <person name="Hulsmann N."/>
            <person name="Schleicher M."/>
            <person name="Noegel A.A."/>
            <person name="Eichinger L."/>
            <person name="Gallinger C."/>
            <person name="Pawlowski J."/>
            <person name="Sierra R."/>
            <person name="Euteneuer U."/>
            <person name="Pillet L."/>
            <person name="Moustafa A."/>
            <person name="Platzer M."/>
            <person name="Groth M."/>
            <person name="Szafranski K."/>
            <person name="Schliwa M."/>
        </authorList>
    </citation>
    <scope>NUCLEOTIDE SEQUENCE [LARGE SCALE GENOMIC DNA]</scope>
</reference>
<dbReference type="Proteomes" id="UP000023152">
    <property type="component" value="Unassembled WGS sequence"/>
</dbReference>
<feature type="compositionally biased region" description="Low complexity" evidence="2">
    <location>
        <begin position="23"/>
        <end position="36"/>
    </location>
</feature>
<feature type="coiled-coil region" evidence="1">
    <location>
        <begin position="113"/>
        <end position="147"/>
    </location>
</feature>
<evidence type="ECO:0000313" key="4">
    <source>
        <dbReference type="EMBL" id="ETO24577.1"/>
    </source>
</evidence>
<dbReference type="EMBL" id="ASPP01009133">
    <property type="protein sequence ID" value="ETO24577.1"/>
    <property type="molecule type" value="Genomic_DNA"/>
</dbReference>
<feature type="transmembrane region" description="Helical" evidence="3">
    <location>
        <begin position="148"/>
        <end position="169"/>
    </location>
</feature>
<name>X6NGT8_RETFI</name>
<keyword evidence="3" id="KW-0812">Transmembrane</keyword>
<sequence>IQGLQQRNKELENALKIERMSRESTVVSGTSGSSSKGSDRRESVSILHHRMFRRFLESEEQSEEAITTLKARIEELERQLRVEQVKTEEVDRGRRESISTLHSNMFKQLLDAEADHDQKIKDLLQQIKDLKQQVKFLELENSTLKQQMASLCVCSLFFLALSSCLFFLLNSKNKGTETKAKLNQYANISNIFTPVAEHGDNNQSKKDMRQAQKEFRPSNIQNMQDTIDYYKQAYEGERMKVQQLQSELEEKESLLVKWSQNDAEDVGELRQKIIELENQLLTTRQFADETERNRRASINYLSNQMMSSLVDAEHEHEQSIKELRETIKNLEKEKQNLNSQMHAEEKKRKSSNAEVSATMFNKLLLVEQEKDGEKQKYEEQIQKYEEQIQKLQQQLQQLQKNKTMETPQLNSQQEHQKQVNQLLDQLNQLKTVADIHRQCQPHITALNERIAHLETSKLVMIEECNRQMNLLRTGLRVMNKK</sequence>
<keyword evidence="3" id="KW-1133">Transmembrane helix</keyword>
<evidence type="ECO:0000256" key="3">
    <source>
        <dbReference type="SAM" id="Phobius"/>
    </source>
</evidence>
<proteinExistence type="predicted"/>
<feature type="region of interest" description="Disordered" evidence="2">
    <location>
        <begin position="335"/>
        <end position="354"/>
    </location>
</feature>
<evidence type="ECO:0000256" key="1">
    <source>
        <dbReference type="SAM" id="Coils"/>
    </source>
</evidence>
<dbReference type="AlphaFoldDB" id="X6NGT8"/>
<evidence type="ECO:0000256" key="2">
    <source>
        <dbReference type="SAM" id="MobiDB-lite"/>
    </source>
</evidence>
<keyword evidence="1" id="KW-0175">Coiled coil</keyword>
<comment type="caution">
    <text evidence="4">The sequence shown here is derived from an EMBL/GenBank/DDBJ whole genome shotgun (WGS) entry which is preliminary data.</text>
</comment>
<feature type="non-terminal residue" evidence="4">
    <location>
        <position position="1"/>
    </location>
</feature>
<feature type="coiled-coil region" evidence="1">
    <location>
        <begin position="59"/>
        <end position="86"/>
    </location>
</feature>
<evidence type="ECO:0000313" key="5">
    <source>
        <dbReference type="Proteomes" id="UP000023152"/>
    </source>
</evidence>
<keyword evidence="3" id="KW-0472">Membrane</keyword>
<accession>X6NGT8</accession>
<gene>
    <name evidence="4" type="ORF">RFI_12582</name>
</gene>